<evidence type="ECO:0000313" key="8">
    <source>
        <dbReference type="EMBL" id="QIL46794.1"/>
    </source>
</evidence>
<dbReference type="UniPathway" id="UPA00629">
    <property type="reaction ID" value="UER00682"/>
</dbReference>
<dbReference type="KEGG" id="vah:G7081_06795"/>
<evidence type="ECO:0000256" key="4">
    <source>
        <dbReference type="ARBA" id="ARBA00007439"/>
    </source>
</evidence>
<dbReference type="EC" id="5.1.3.9" evidence="7"/>
<dbReference type="Pfam" id="PF04131">
    <property type="entry name" value="NanE"/>
    <property type="match status" value="1"/>
</dbReference>
<dbReference type="InterPro" id="IPR007260">
    <property type="entry name" value="NanE"/>
</dbReference>
<dbReference type="GO" id="GO:0005829">
    <property type="term" value="C:cytosol"/>
    <property type="evidence" value="ECO:0007669"/>
    <property type="project" value="TreeGrafter"/>
</dbReference>
<dbReference type="NCBIfam" id="NF002231">
    <property type="entry name" value="PRK01130.1"/>
    <property type="match status" value="1"/>
</dbReference>
<comment type="catalytic activity">
    <reaction evidence="1 7">
        <text>an N-acyl-D-glucosamine 6-phosphate = an N-acyl-D-mannosamine 6-phosphate</text>
        <dbReference type="Rhea" id="RHEA:23932"/>
        <dbReference type="ChEBI" id="CHEBI:57599"/>
        <dbReference type="ChEBI" id="CHEBI:57666"/>
        <dbReference type="EC" id="5.1.3.9"/>
    </reaction>
</comment>
<keyword evidence="5 7" id="KW-0413">Isomerase</keyword>
<gene>
    <name evidence="7" type="primary">nanE</name>
    <name evidence="8" type="ORF">G7081_06795</name>
</gene>
<proteinExistence type="inferred from homology"/>
<keyword evidence="6 7" id="KW-0119">Carbohydrate metabolism</keyword>
<evidence type="ECO:0000256" key="3">
    <source>
        <dbReference type="ARBA" id="ARBA00005081"/>
    </source>
</evidence>
<evidence type="ECO:0000256" key="5">
    <source>
        <dbReference type="ARBA" id="ARBA00023235"/>
    </source>
</evidence>
<evidence type="ECO:0000256" key="6">
    <source>
        <dbReference type="ARBA" id="ARBA00023277"/>
    </source>
</evidence>
<dbReference type="CDD" id="cd04729">
    <property type="entry name" value="NanE"/>
    <property type="match status" value="1"/>
</dbReference>
<dbReference type="AlphaFoldDB" id="A0A6G8ANY6"/>
<dbReference type="InterPro" id="IPR011060">
    <property type="entry name" value="RibuloseP-bd_barrel"/>
</dbReference>
<dbReference type="GO" id="GO:0005975">
    <property type="term" value="P:carbohydrate metabolic process"/>
    <property type="evidence" value="ECO:0007669"/>
    <property type="project" value="UniProtKB-UniRule"/>
</dbReference>
<protein>
    <recommendedName>
        <fullName evidence="7">Putative N-acetylmannosamine-6-phosphate 2-epimerase</fullName>
        <ecNumber evidence="7">5.1.3.9</ecNumber>
    </recommendedName>
    <alternativeName>
        <fullName evidence="7">ManNAc-6-P epimerase</fullName>
    </alternativeName>
</protein>
<comment type="pathway">
    <text evidence="3 7">Amino-sugar metabolism; N-acetylneuraminate degradation; D-fructose 6-phosphate from N-acetylneuraminate: step 3/5.</text>
</comment>
<dbReference type="Proteomes" id="UP000500890">
    <property type="component" value="Chromosome"/>
</dbReference>
<dbReference type="FunFam" id="3.20.20.70:FF:000035">
    <property type="entry name" value="Putative N-acetylmannosamine-6-phosphate 2-epimerase"/>
    <property type="match status" value="1"/>
</dbReference>
<dbReference type="GO" id="GO:0006053">
    <property type="term" value="P:N-acetylmannosamine catabolic process"/>
    <property type="evidence" value="ECO:0007669"/>
    <property type="project" value="TreeGrafter"/>
</dbReference>
<dbReference type="GO" id="GO:0047465">
    <property type="term" value="F:N-acylglucosamine-6-phosphate 2-epimerase activity"/>
    <property type="evidence" value="ECO:0007669"/>
    <property type="project" value="UniProtKB-EC"/>
</dbReference>
<dbReference type="GO" id="GO:0019262">
    <property type="term" value="P:N-acetylneuraminate catabolic process"/>
    <property type="evidence" value="ECO:0007669"/>
    <property type="project" value="UniProtKB-UniRule"/>
</dbReference>
<name>A0A6G8ANY6_9ENTE</name>
<comment type="similarity">
    <text evidence="4 7">Belongs to the NanE family.</text>
</comment>
<comment type="function">
    <text evidence="2 7">Converts N-acetylmannosamine-6-phosphate (ManNAc-6-P) to N-acetylglucosamine-6-phosphate (GlcNAc-6-P).</text>
</comment>
<reference evidence="8 9" key="1">
    <citation type="submission" date="2020-03" db="EMBL/GenBank/DDBJ databases">
        <title>Vagococcus sp. nov., isolated from beetles.</title>
        <authorList>
            <person name="Hyun D.-W."/>
            <person name="Bae J.-W."/>
        </authorList>
    </citation>
    <scope>NUCLEOTIDE SEQUENCE [LARGE SCALE GENOMIC DNA]</scope>
    <source>
        <strain evidence="8 9">HDW17A</strain>
    </source>
</reference>
<organism evidence="8 9">
    <name type="scientific">Vagococcus coleopterorum</name>
    <dbReference type="NCBI Taxonomy" id="2714946"/>
    <lineage>
        <taxon>Bacteria</taxon>
        <taxon>Bacillati</taxon>
        <taxon>Bacillota</taxon>
        <taxon>Bacilli</taxon>
        <taxon>Lactobacillales</taxon>
        <taxon>Enterococcaceae</taxon>
        <taxon>Vagococcus</taxon>
    </lineage>
</organism>
<dbReference type="PANTHER" id="PTHR36204:SF1">
    <property type="entry name" value="N-ACETYLMANNOSAMINE-6-PHOSPHATE 2-EPIMERASE-RELATED"/>
    <property type="match status" value="1"/>
</dbReference>
<dbReference type="HAMAP" id="MF_01235">
    <property type="entry name" value="ManNAc6P_epimer"/>
    <property type="match status" value="1"/>
</dbReference>
<evidence type="ECO:0000256" key="2">
    <source>
        <dbReference type="ARBA" id="ARBA00002147"/>
    </source>
</evidence>
<accession>A0A6G8ANY6</accession>
<evidence type="ECO:0000256" key="7">
    <source>
        <dbReference type="HAMAP-Rule" id="MF_01235"/>
    </source>
</evidence>
<dbReference type="RefSeq" id="WP_166008182.1">
    <property type="nucleotide sequence ID" value="NZ_CP049886.1"/>
</dbReference>
<dbReference type="SUPFAM" id="SSF51366">
    <property type="entry name" value="Ribulose-phoshate binding barrel"/>
    <property type="match status" value="1"/>
</dbReference>
<dbReference type="PANTHER" id="PTHR36204">
    <property type="entry name" value="N-ACETYLMANNOSAMINE-6-PHOSPHATE 2-EPIMERASE-RELATED"/>
    <property type="match status" value="1"/>
</dbReference>
<dbReference type="EMBL" id="CP049886">
    <property type="protein sequence ID" value="QIL46794.1"/>
    <property type="molecule type" value="Genomic_DNA"/>
</dbReference>
<sequence>MLDKIKGKLVVSCQALDNEPLHSPYIMSRMAVAAQEGGAAGIRSNSVVDIKAIKEEVDLPVIGIIKRDYDDSDVFITATKKEIDELATSGCEMIALDGTCRKRPHNEDLAEVVAYAKETYPNILLMADVALVEEAKYASEIGFDCVSSTLIGYTKESSHLDVSANDFAILKEMLEVVTVPLIAEGNINTPEKLARVMDLGVHSAVVGSSITRPQLITKTFVDAIQ</sequence>
<dbReference type="Gene3D" id="3.20.20.70">
    <property type="entry name" value="Aldolase class I"/>
    <property type="match status" value="1"/>
</dbReference>
<evidence type="ECO:0000256" key="1">
    <source>
        <dbReference type="ARBA" id="ARBA00000056"/>
    </source>
</evidence>
<keyword evidence="9" id="KW-1185">Reference proteome</keyword>
<dbReference type="InterPro" id="IPR013785">
    <property type="entry name" value="Aldolase_TIM"/>
</dbReference>
<evidence type="ECO:0000313" key="9">
    <source>
        <dbReference type="Proteomes" id="UP000500890"/>
    </source>
</evidence>